<proteinExistence type="predicted"/>
<keyword evidence="1 4" id="KW-0349">Heme</keyword>
<evidence type="ECO:0000259" key="5">
    <source>
        <dbReference type="PROSITE" id="PS51007"/>
    </source>
</evidence>
<evidence type="ECO:0000256" key="2">
    <source>
        <dbReference type="ARBA" id="ARBA00022723"/>
    </source>
</evidence>
<keyword evidence="2 4" id="KW-0479">Metal-binding</keyword>
<dbReference type="Gene3D" id="1.10.760.10">
    <property type="entry name" value="Cytochrome c-like domain"/>
    <property type="match status" value="1"/>
</dbReference>
<evidence type="ECO:0000256" key="3">
    <source>
        <dbReference type="ARBA" id="ARBA00023004"/>
    </source>
</evidence>
<protein>
    <submittedName>
        <fullName evidence="6">Diheme cytochrome c-553</fullName>
    </submittedName>
</protein>
<reference evidence="7" key="1">
    <citation type="journal article" date="2019" name="Int. J. Syst. Evol. Microbiol.">
        <title>The Global Catalogue of Microorganisms (GCM) 10K type strain sequencing project: providing services to taxonomists for standard genome sequencing and annotation.</title>
        <authorList>
            <consortium name="The Broad Institute Genomics Platform"/>
            <consortium name="The Broad Institute Genome Sequencing Center for Infectious Disease"/>
            <person name="Wu L."/>
            <person name="Ma J."/>
        </authorList>
    </citation>
    <scope>NUCLEOTIDE SEQUENCE [LARGE SCALE GENOMIC DNA]</scope>
    <source>
        <strain evidence="7">CECT 8979</strain>
    </source>
</reference>
<gene>
    <name evidence="6" type="ORF">ACFOSX_12920</name>
</gene>
<dbReference type="SUPFAM" id="SSF46626">
    <property type="entry name" value="Cytochrome c"/>
    <property type="match status" value="1"/>
</dbReference>
<accession>A0ABV8AK70</accession>
<evidence type="ECO:0000313" key="7">
    <source>
        <dbReference type="Proteomes" id="UP001595812"/>
    </source>
</evidence>
<keyword evidence="7" id="KW-1185">Reference proteome</keyword>
<dbReference type="EMBL" id="JBHSAT010000022">
    <property type="protein sequence ID" value="MFC3878134.1"/>
    <property type="molecule type" value="Genomic_DNA"/>
</dbReference>
<dbReference type="InterPro" id="IPR051459">
    <property type="entry name" value="Cytochrome_c-type_DH"/>
</dbReference>
<feature type="domain" description="Cytochrome c" evidence="5">
    <location>
        <begin position="38"/>
        <end position="178"/>
    </location>
</feature>
<name>A0ABV8AK70_9FLAO</name>
<evidence type="ECO:0000256" key="4">
    <source>
        <dbReference type="PROSITE-ProRule" id="PRU00433"/>
    </source>
</evidence>
<dbReference type="InterPro" id="IPR009056">
    <property type="entry name" value="Cyt_c-like_dom"/>
</dbReference>
<dbReference type="InterPro" id="IPR036909">
    <property type="entry name" value="Cyt_c-like_dom_sf"/>
</dbReference>
<dbReference type="Proteomes" id="UP001595812">
    <property type="component" value="Unassembled WGS sequence"/>
</dbReference>
<keyword evidence="3 4" id="KW-0408">Iron</keyword>
<dbReference type="RefSeq" id="WP_386101884.1">
    <property type="nucleotide sequence ID" value="NZ_JBHSAT010000022.1"/>
</dbReference>
<evidence type="ECO:0000313" key="6">
    <source>
        <dbReference type="EMBL" id="MFC3878134.1"/>
    </source>
</evidence>
<organism evidence="6 7">
    <name type="scientific">Winogradskyella maritima</name>
    <dbReference type="NCBI Taxonomy" id="1517766"/>
    <lineage>
        <taxon>Bacteria</taxon>
        <taxon>Pseudomonadati</taxon>
        <taxon>Bacteroidota</taxon>
        <taxon>Flavobacteriia</taxon>
        <taxon>Flavobacteriales</taxon>
        <taxon>Flavobacteriaceae</taxon>
        <taxon>Winogradskyella</taxon>
    </lineage>
</organism>
<evidence type="ECO:0000256" key="1">
    <source>
        <dbReference type="ARBA" id="ARBA00022617"/>
    </source>
</evidence>
<sequence>MKTNYIFILLCAFLFNCENNKKSTENYEETVSVTKADTSIEHGKYLVTLMDCNTCHTPKVMTEQGPKFDMSRMLSGYPENRPLPQFDSEVTKQGVLFPHPDLTATMGPWGISFTGNLTPDDTGMGTWSLEQFKIAMTQGKFKGLEGSRMLLPPMPWESYASLTDADLEAIFNYLKSIPAIENAVPGPLAPE</sequence>
<dbReference type="PROSITE" id="PS51007">
    <property type="entry name" value="CYTC"/>
    <property type="match status" value="1"/>
</dbReference>
<comment type="caution">
    <text evidence="6">The sequence shown here is derived from an EMBL/GenBank/DDBJ whole genome shotgun (WGS) entry which is preliminary data.</text>
</comment>
<dbReference type="PANTHER" id="PTHR35008">
    <property type="entry name" value="BLL4482 PROTEIN-RELATED"/>
    <property type="match status" value="1"/>
</dbReference>
<dbReference type="PANTHER" id="PTHR35008:SF4">
    <property type="entry name" value="BLL4482 PROTEIN"/>
    <property type="match status" value="1"/>
</dbReference>